<evidence type="ECO:0000313" key="11">
    <source>
        <dbReference type="Proteomes" id="UP000034407"/>
    </source>
</evidence>
<keyword evidence="8" id="KW-1133">Transmembrane helix</keyword>
<feature type="transmembrane region" description="Helical" evidence="8">
    <location>
        <begin position="178"/>
        <end position="198"/>
    </location>
</feature>
<evidence type="ECO:0000259" key="9">
    <source>
        <dbReference type="PROSITE" id="PS50109"/>
    </source>
</evidence>
<dbReference type="Pfam" id="PF00512">
    <property type="entry name" value="HisKA"/>
    <property type="match status" value="1"/>
</dbReference>
<dbReference type="Gene3D" id="3.30.565.10">
    <property type="entry name" value="Histidine kinase-like ATPase, C-terminal domain"/>
    <property type="match status" value="1"/>
</dbReference>
<evidence type="ECO:0000256" key="7">
    <source>
        <dbReference type="ARBA" id="ARBA00023012"/>
    </source>
</evidence>
<dbReference type="AlphaFoldDB" id="A0A0M3DFQ3"/>
<dbReference type="InterPro" id="IPR004358">
    <property type="entry name" value="Sig_transdc_His_kin-like_C"/>
</dbReference>
<keyword evidence="8" id="KW-0812">Transmembrane</keyword>
<dbReference type="OrthoDB" id="1745769at2"/>
<name>A0A0M3DFQ3_9FIRM</name>
<comment type="caution">
    <text evidence="10">The sequence shown here is derived from an EMBL/GenBank/DDBJ whole genome shotgun (WGS) entry which is preliminary data.</text>
</comment>
<dbReference type="FunFam" id="3.30.565.10:FF:000006">
    <property type="entry name" value="Sensor histidine kinase WalK"/>
    <property type="match status" value="1"/>
</dbReference>
<gene>
    <name evidence="10" type="ORF">VN21_11410</name>
</gene>
<dbReference type="SUPFAM" id="SSF55874">
    <property type="entry name" value="ATPase domain of HSP90 chaperone/DNA topoisomerase II/histidine kinase"/>
    <property type="match status" value="1"/>
</dbReference>
<evidence type="ECO:0000256" key="3">
    <source>
        <dbReference type="ARBA" id="ARBA00012438"/>
    </source>
</evidence>
<dbReference type="GO" id="GO:0000155">
    <property type="term" value="F:phosphorelay sensor kinase activity"/>
    <property type="evidence" value="ECO:0007669"/>
    <property type="project" value="InterPro"/>
</dbReference>
<dbReference type="SUPFAM" id="SSF47384">
    <property type="entry name" value="Homodimeric domain of signal transducing histidine kinase"/>
    <property type="match status" value="1"/>
</dbReference>
<accession>A0A0M3DFQ3</accession>
<dbReference type="InterPro" id="IPR003661">
    <property type="entry name" value="HisK_dim/P_dom"/>
</dbReference>
<evidence type="ECO:0000256" key="6">
    <source>
        <dbReference type="ARBA" id="ARBA00022777"/>
    </source>
</evidence>
<keyword evidence="11" id="KW-1185">Reference proteome</keyword>
<dbReference type="InterPro" id="IPR050736">
    <property type="entry name" value="Sensor_HK_Regulatory"/>
</dbReference>
<reference evidence="10 11" key="1">
    <citation type="submission" date="2015-04" db="EMBL/GenBank/DDBJ databases">
        <title>Microcin producing Clostridium sp. JC272T.</title>
        <authorList>
            <person name="Jyothsna T."/>
            <person name="Sasikala C."/>
            <person name="Ramana C."/>
        </authorList>
    </citation>
    <scope>NUCLEOTIDE SEQUENCE [LARGE SCALE GENOMIC DNA]</scope>
    <source>
        <strain evidence="10 11">JC272</strain>
    </source>
</reference>
<evidence type="ECO:0000256" key="1">
    <source>
        <dbReference type="ARBA" id="ARBA00000085"/>
    </source>
</evidence>
<keyword evidence="4" id="KW-0597">Phosphoprotein</keyword>
<feature type="transmembrane region" description="Helical" evidence="8">
    <location>
        <begin position="205"/>
        <end position="226"/>
    </location>
</feature>
<evidence type="ECO:0000256" key="2">
    <source>
        <dbReference type="ARBA" id="ARBA00004370"/>
    </source>
</evidence>
<sequence>MEIIDREHTVNKNNLLVYVVLSMLTLSIIIIIANVFFKENIEPNYLESTLHFIKFFNFMISLLGIGSCLISYNRTKNDSIFLVLLMFVGLSVGILFGHIDYLPYYYKELGISLYIVISSSLIRVFLLILSILPNNKVSKLIINNKFFSIFIVIFLTILLGTFERNLFLYNYEFKSNAFIVYNTFLAITYTICSGCLFAKSIKDQEAIFVVLSSSVFILAIKAIYALHISTRLTFYTKLVSISLTYICFFIVIIGALIELFIYISRTKVLNNNLNLFYNLSENDKHSFMLIFDEYSNLLYANKKVRDYYSCGNNLHKLTLLLKDKIYKVNEYDEIIKSLNLNNCWRGVIKIEDRNITLDCCVQTINSTSNRKEIAVTYIDISDVVKKELEVKKLKTYDKEKTEFIANISHELKTPINLLYSSIQLLDNFSIKNTIDFNTIYKKYSKILRTNCKRMTRLVNNIMDLSEIDLGTLTVNFKNYNIVSIVEDVTLSVVEYALSKGINIQFDTEEEEHIIKCDAYMIERSILNLLSNSIKFSNKGSSILVNLNIDNHWTKIVVRDEGIGISKENQEVIFDKFVQIDKSFTRSNEGSGIGLSIVKSLVNLHDGVITVESDLNKGSSFTIFLPNVTIENCCPSIYDINSYNAELELSDIYEVIT</sequence>
<evidence type="ECO:0000256" key="8">
    <source>
        <dbReference type="SAM" id="Phobius"/>
    </source>
</evidence>
<comment type="catalytic activity">
    <reaction evidence="1">
        <text>ATP + protein L-histidine = ADP + protein N-phospho-L-histidine.</text>
        <dbReference type="EC" id="2.7.13.3"/>
    </reaction>
</comment>
<feature type="transmembrane region" description="Helical" evidence="8">
    <location>
        <begin position="15"/>
        <end position="37"/>
    </location>
</feature>
<evidence type="ECO:0000256" key="5">
    <source>
        <dbReference type="ARBA" id="ARBA00022679"/>
    </source>
</evidence>
<feature type="domain" description="Histidine kinase" evidence="9">
    <location>
        <begin position="406"/>
        <end position="628"/>
    </location>
</feature>
<keyword evidence="7" id="KW-0902">Two-component regulatory system</keyword>
<dbReference type="PANTHER" id="PTHR43711:SF26">
    <property type="entry name" value="SENSOR HISTIDINE KINASE RCSC"/>
    <property type="match status" value="1"/>
</dbReference>
<dbReference type="PRINTS" id="PR00344">
    <property type="entry name" value="BCTRLSENSOR"/>
</dbReference>
<feature type="transmembrane region" description="Helical" evidence="8">
    <location>
        <begin position="238"/>
        <end position="263"/>
    </location>
</feature>
<dbReference type="Proteomes" id="UP000034407">
    <property type="component" value="Unassembled WGS sequence"/>
</dbReference>
<evidence type="ECO:0000256" key="4">
    <source>
        <dbReference type="ARBA" id="ARBA00022553"/>
    </source>
</evidence>
<dbReference type="InterPro" id="IPR036097">
    <property type="entry name" value="HisK_dim/P_sf"/>
</dbReference>
<dbReference type="EMBL" id="LBBT01000231">
    <property type="protein sequence ID" value="KKY00936.1"/>
    <property type="molecule type" value="Genomic_DNA"/>
</dbReference>
<dbReference type="Pfam" id="PF02518">
    <property type="entry name" value="HATPase_c"/>
    <property type="match status" value="1"/>
</dbReference>
<dbReference type="PATRIC" id="fig|1629550.3.peg.1741"/>
<protein>
    <recommendedName>
        <fullName evidence="3">histidine kinase</fullName>
        <ecNumber evidence="3">2.7.13.3</ecNumber>
    </recommendedName>
</protein>
<feature type="transmembrane region" description="Helical" evidence="8">
    <location>
        <begin position="144"/>
        <end position="162"/>
    </location>
</feature>
<proteinExistence type="predicted"/>
<keyword evidence="6" id="KW-0418">Kinase</keyword>
<dbReference type="SMART" id="SM00387">
    <property type="entry name" value="HATPase_c"/>
    <property type="match status" value="1"/>
</dbReference>
<keyword evidence="8" id="KW-0472">Membrane</keyword>
<evidence type="ECO:0000313" key="10">
    <source>
        <dbReference type="EMBL" id="KKY00936.1"/>
    </source>
</evidence>
<dbReference type="SMART" id="SM00388">
    <property type="entry name" value="HisKA"/>
    <property type="match status" value="1"/>
</dbReference>
<dbReference type="RefSeq" id="WP_046823394.1">
    <property type="nucleotide sequence ID" value="NZ_LBBT01000231.1"/>
</dbReference>
<dbReference type="CDD" id="cd00082">
    <property type="entry name" value="HisKA"/>
    <property type="match status" value="1"/>
</dbReference>
<keyword evidence="5" id="KW-0808">Transferase</keyword>
<organism evidence="10 11">
    <name type="scientific">Paraclostridium benzoelyticum</name>
    <dbReference type="NCBI Taxonomy" id="1629550"/>
    <lineage>
        <taxon>Bacteria</taxon>
        <taxon>Bacillati</taxon>
        <taxon>Bacillota</taxon>
        <taxon>Clostridia</taxon>
        <taxon>Peptostreptococcales</taxon>
        <taxon>Peptostreptococcaceae</taxon>
        <taxon>Paraclostridium</taxon>
    </lineage>
</organism>
<feature type="transmembrane region" description="Helical" evidence="8">
    <location>
        <begin position="49"/>
        <end position="72"/>
    </location>
</feature>
<dbReference type="Gene3D" id="1.10.287.130">
    <property type="match status" value="1"/>
</dbReference>
<feature type="transmembrane region" description="Helical" evidence="8">
    <location>
        <begin position="111"/>
        <end position="132"/>
    </location>
</feature>
<dbReference type="GO" id="GO:0016020">
    <property type="term" value="C:membrane"/>
    <property type="evidence" value="ECO:0007669"/>
    <property type="project" value="UniProtKB-SubCell"/>
</dbReference>
<dbReference type="PROSITE" id="PS50109">
    <property type="entry name" value="HIS_KIN"/>
    <property type="match status" value="1"/>
</dbReference>
<dbReference type="InterPro" id="IPR005467">
    <property type="entry name" value="His_kinase_dom"/>
</dbReference>
<dbReference type="PANTHER" id="PTHR43711">
    <property type="entry name" value="TWO-COMPONENT HISTIDINE KINASE"/>
    <property type="match status" value="1"/>
</dbReference>
<dbReference type="EC" id="2.7.13.3" evidence="3"/>
<comment type="subcellular location">
    <subcellularLocation>
        <location evidence="2">Membrane</location>
    </subcellularLocation>
</comment>
<dbReference type="InterPro" id="IPR036890">
    <property type="entry name" value="HATPase_C_sf"/>
</dbReference>
<feature type="transmembrane region" description="Helical" evidence="8">
    <location>
        <begin position="79"/>
        <end position="99"/>
    </location>
</feature>
<dbReference type="InterPro" id="IPR003594">
    <property type="entry name" value="HATPase_dom"/>
</dbReference>